<feature type="compositionally biased region" description="Acidic residues" evidence="6">
    <location>
        <begin position="357"/>
        <end position="371"/>
    </location>
</feature>
<feature type="region of interest" description="Disordered" evidence="6">
    <location>
        <begin position="1"/>
        <end position="63"/>
    </location>
</feature>
<dbReference type="GO" id="GO:0140662">
    <property type="term" value="F:ATP-dependent protein folding chaperone"/>
    <property type="evidence" value="ECO:0007669"/>
    <property type="project" value="InterPro"/>
</dbReference>
<keyword evidence="2" id="KW-0547">Nucleotide-binding</keyword>
<comment type="similarity">
    <text evidence="1">Belongs to the heat shock protein 70 family.</text>
</comment>
<protein>
    <recommendedName>
        <fullName evidence="5">Hypoxia up-regulated protein 1</fullName>
    </recommendedName>
</protein>
<reference evidence="7 8" key="1">
    <citation type="submission" date="2024-05" db="EMBL/GenBank/DDBJ databases">
        <authorList>
            <person name="Wallberg A."/>
        </authorList>
    </citation>
    <scope>NUCLEOTIDE SEQUENCE [LARGE SCALE GENOMIC DNA]</scope>
</reference>
<evidence type="ECO:0000256" key="5">
    <source>
        <dbReference type="ARBA" id="ARBA00040503"/>
    </source>
</evidence>
<dbReference type="AlphaFoldDB" id="A0AAV2RAA5"/>
<name>A0AAV2RAA5_MEGNR</name>
<feature type="compositionally biased region" description="Basic and acidic residues" evidence="6">
    <location>
        <begin position="8"/>
        <end position="62"/>
    </location>
</feature>
<dbReference type="SUPFAM" id="SSF100934">
    <property type="entry name" value="Heat shock protein 70kD (HSP70), C-terminal subdomain"/>
    <property type="match status" value="1"/>
</dbReference>
<evidence type="ECO:0000256" key="4">
    <source>
        <dbReference type="ARBA" id="ARBA00023186"/>
    </source>
</evidence>
<proteinExistence type="inferred from homology"/>
<dbReference type="Gene3D" id="1.20.1270.10">
    <property type="match status" value="1"/>
</dbReference>
<evidence type="ECO:0000313" key="8">
    <source>
        <dbReference type="Proteomes" id="UP001497623"/>
    </source>
</evidence>
<feature type="region of interest" description="Disordered" evidence="6">
    <location>
        <begin position="283"/>
        <end position="394"/>
    </location>
</feature>
<evidence type="ECO:0000256" key="6">
    <source>
        <dbReference type="SAM" id="MobiDB-lite"/>
    </source>
</evidence>
<dbReference type="EMBL" id="CAXKWB010019326">
    <property type="protein sequence ID" value="CAL4121820.1"/>
    <property type="molecule type" value="Genomic_DNA"/>
</dbReference>
<keyword evidence="8" id="KW-1185">Reference proteome</keyword>
<feature type="compositionally biased region" description="Basic and acidic residues" evidence="6">
    <location>
        <begin position="286"/>
        <end position="346"/>
    </location>
</feature>
<evidence type="ECO:0000256" key="2">
    <source>
        <dbReference type="ARBA" id="ARBA00022741"/>
    </source>
</evidence>
<dbReference type="GO" id="GO:0030968">
    <property type="term" value="P:endoplasmic reticulum unfolded protein response"/>
    <property type="evidence" value="ECO:0007669"/>
    <property type="project" value="TreeGrafter"/>
</dbReference>
<gene>
    <name evidence="7" type="ORF">MNOR_LOCUS22682</name>
</gene>
<dbReference type="Proteomes" id="UP001497623">
    <property type="component" value="Unassembled WGS sequence"/>
</dbReference>
<dbReference type="InterPro" id="IPR013126">
    <property type="entry name" value="Hsp_70_fam"/>
</dbReference>
<organism evidence="7 8">
    <name type="scientific">Meganyctiphanes norvegica</name>
    <name type="common">Northern krill</name>
    <name type="synonym">Thysanopoda norvegica</name>
    <dbReference type="NCBI Taxonomy" id="48144"/>
    <lineage>
        <taxon>Eukaryota</taxon>
        <taxon>Metazoa</taxon>
        <taxon>Ecdysozoa</taxon>
        <taxon>Arthropoda</taxon>
        <taxon>Crustacea</taxon>
        <taxon>Multicrustacea</taxon>
        <taxon>Malacostraca</taxon>
        <taxon>Eumalacostraca</taxon>
        <taxon>Eucarida</taxon>
        <taxon>Euphausiacea</taxon>
        <taxon>Euphausiidae</taxon>
        <taxon>Meganyctiphanes</taxon>
    </lineage>
</organism>
<sequence length="394" mass="45797">EDSEKEGEEGKDNKTEEKEEKSKEEKDKKEANKEKTDGKEDKKDEDKKTEDKDGKKEKEVKPKIVTVKEQLNYTTTYLDIKELDEEEFKLSKLKLEEIDRIENERHAKSAARNDLESYILNAQDKLWQEEYEVASTEEQRTVIRELCSTLDEWLYEEGFDETPVVYKEKLSSLKALFEPIAERVEEHRQRPEAIQALNDMINGSSAFLHRAMEAPPEERLFTDADVKSMDKLIIDTQKWLEEKEEGQAEVPLNEPPKLTLNAIGEKMAALDREIKYLVNKAKIAKAKRDREAAEAKIKAEKEAREAEKLKKANKTIEKEEKEADAEKSEAEPDKSEVEKDDTKEEDPQQENEAPVNEGEENIVEQSQENDTEQDRRKEEEETDESFSDSEHVEL</sequence>
<evidence type="ECO:0000256" key="1">
    <source>
        <dbReference type="ARBA" id="ARBA00007381"/>
    </source>
</evidence>
<dbReference type="PANTHER" id="PTHR45639:SF3">
    <property type="entry name" value="HYPOXIA UP-REGULATED PROTEIN 1"/>
    <property type="match status" value="1"/>
</dbReference>
<dbReference type="PANTHER" id="PTHR45639">
    <property type="entry name" value="HSC70CB, ISOFORM G-RELATED"/>
    <property type="match status" value="1"/>
</dbReference>
<evidence type="ECO:0000313" key="7">
    <source>
        <dbReference type="EMBL" id="CAL4121820.1"/>
    </source>
</evidence>
<evidence type="ECO:0000256" key="3">
    <source>
        <dbReference type="ARBA" id="ARBA00022840"/>
    </source>
</evidence>
<dbReference type="GO" id="GO:0005524">
    <property type="term" value="F:ATP binding"/>
    <property type="evidence" value="ECO:0007669"/>
    <property type="project" value="UniProtKB-KW"/>
</dbReference>
<dbReference type="GO" id="GO:0034663">
    <property type="term" value="C:endoplasmic reticulum chaperone complex"/>
    <property type="evidence" value="ECO:0007669"/>
    <property type="project" value="TreeGrafter"/>
</dbReference>
<keyword evidence="3" id="KW-0067">ATP-binding</keyword>
<dbReference type="InterPro" id="IPR029048">
    <property type="entry name" value="HSP70_C_sf"/>
</dbReference>
<comment type="caution">
    <text evidence="7">The sequence shown here is derived from an EMBL/GenBank/DDBJ whole genome shotgun (WGS) entry which is preliminary data.</text>
</comment>
<keyword evidence="4" id="KW-0143">Chaperone</keyword>
<feature type="non-terminal residue" evidence="7">
    <location>
        <position position="1"/>
    </location>
</feature>
<dbReference type="FunFam" id="1.20.1270.10:FF:000002">
    <property type="entry name" value="Heat shock 70 kDa protein 4"/>
    <property type="match status" value="1"/>
</dbReference>
<accession>A0AAV2RAA5</accession>